<dbReference type="SUPFAM" id="SSF48452">
    <property type="entry name" value="TPR-like"/>
    <property type="match status" value="1"/>
</dbReference>
<accession>A0A6B0TMN2</accession>
<reference evidence="1 2" key="1">
    <citation type="submission" date="2019-12" db="EMBL/GenBank/DDBJ databases">
        <title>Strain KN286 was isolated from seawater, which was collected from Caroline Seamount in the tropical western Pacific.</title>
        <authorList>
            <person name="Wang Q."/>
        </authorList>
    </citation>
    <scope>NUCLEOTIDE SEQUENCE [LARGE SCALE GENOMIC DNA]</scope>
    <source>
        <strain evidence="1 2">KN286</strain>
    </source>
</reference>
<dbReference type="InterPro" id="IPR010323">
    <property type="entry name" value="DUF924"/>
</dbReference>
<dbReference type="EMBL" id="WUWG01000003">
    <property type="protein sequence ID" value="MXU65777.1"/>
    <property type="molecule type" value="Genomic_DNA"/>
</dbReference>
<organism evidence="1 2">
    <name type="scientific">Oceanomicrobium pacificus</name>
    <dbReference type="NCBI Taxonomy" id="2692916"/>
    <lineage>
        <taxon>Bacteria</taxon>
        <taxon>Pseudomonadati</taxon>
        <taxon>Pseudomonadota</taxon>
        <taxon>Alphaproteobacteria</taxon>
        <taxon>Rhodobacterales</taxon>
        <taxon>Paracoccaceae</taxon>
        <taxon>Oceanomicrobium</taxon>
    </lineage>
</organism>
<dbReference type="Proteomes" id="UP000436016">
    <property type="component" value="Unassembled WGS sequence"/>
</dbReference>
<evidence type="ECO:0000313" key="2">
    <source>
        <dbReference type="Proteomes" id="UP000436016"/>
    </source>
</evidence>
<proteinExistence type="predicted"/>
<dbReference type="RefSeq" id="WP_160854559.1">
    <property type="nucleotide sequence ID" value="NZ_WUWG01000003.1"/>
</dbReference>
<dbReference type="InterPro" id="IPR011990">
    <property type="entry name" value="TPR-like_helical_dom_sf"/>
</dbReference>
<dbReference type="Gene3D" id="1.25.40.10">
    <property type="entry name" value="Tetratricopeptide repeat domain"/>
    <property type="match status" value="1"/>
</dbReference>
<sequence length="187" mass="21598">MTPQDILTFWLDEVDPSNWYQSTPELDAEIRDRFMPTWEAARDKTLDGWKCRPDDVLAMLIVLDQFPRNMFRDDARAFSTDAQALALAKKAITHGLDMKVEGPRRQFYYMPLMHSENLTDQDLAVRLFTMNMPDGNNVIHAKVHREIIRRFGRFPYRNAALGRTNSAEEQAFLDGPGYKGILDELSA</sequence>
<protein>
    <submittedName>
        <fullName evidence="1">DUF924 family protein</fullName>
    </submittedName>
</protein>
<comment type="caution">
    <text evidence="1">The sequence shown here is derived from an EMBL/GenBank/DDBJ whole genome shotgun (WGS) entry which is preliminary data.</text>
</comment>
<keyword evidence="2" id="KW-1185">Reference proteome</keyword>
<evidence type="ECO:0000313" key="1">
    <source>
        <dbReference type="EMBL" id="MXU65777.1"/>
    </source>
</evidence>
<dbReference type="Gene3D" id="1.20.58.320">
    <property type="entry name" value="TPR-like"/>
    <property type="match status" value="1"/>
</dbReference>
<name>A0A6B0TMN2_9RHOB</name>
<dbReference type="AlphaFoldDB" id="A0A6B0TMN2"/>
<dbReference type="Pfam" id="PF06041">
    <property type="entry name" value="DUF924"/>
    <property type="match status" value="1"/>
</dbReference>
<gene>
    <name evidence="1" type="ORF">GSH16_09975</name>
</gene>